<organism evidence="2 3">
    <name type="scientific">Mycoplasma marinum</name>
    <dbReference type="NCBI Taxonomy" id="1937190"/>
    <lineage>
        <taxon>Bacteria</taxon>
        <taxon>Bacillati</taxon>
        <taxon>Mycoplasmatota</taxon>
        <taxon>Mollicutes</taxon>
        <taxon>Mycoplasmataceae</taxon>
        <taxon>Mycoplasma</taxon>
    </lineage>
</organism>
<evidence type="ECO:0008006" key="4">
    <source>
        <dbReference type="Google" id="ProtNLM"/>
    </source>
</evidence>
<comment type="similarity">
    <text evidence="1">Belongs to the ROK (NagC/XylR) family.</text>
</comment>
<dbReference type="EMBL" id="PSZO01000110">
    <property type="protein sequence ID" value="TCG10249.1"/>
    <property type="molecule type" value="Genomic_DNA"/>
</dbReference>
<reference evidence="2 3" key="1">
    <citation type="submission" date="2018-02" db="EMBL/GenBank/DDBJ databases">
        <title>Mycoplasma marinum and Mycoplasma todarodis sp. nov., moderately halophilic and psychrotolerant mycoplasmas isolated from cephalopods.</title>
        <authorList>
            <person name="Viver T."/>
        </authorList>
    </citation>
    <scope>NUCLEOTIDE SEQUENCE [LARGE SCALE GENOMIC DNA]</scope>
    <source>
        <strain evidence="2 3">PE</strain>
    </source>
</reference>
<accession>A0A4R0XRS4</accession>
<evidence type="ECO:0000313" key="3">
    <source>
        <dbReference type="Proteomes" id="UP000294192"/>
    </source>
</evidence>
<protein>
    <recommendedName>
        <fullName evidence="4">ROK family protein</fullName>
    </recommendedName>
</protein>
<keyword evidence="3" id="KW-1185">Reference proteome</keyword>
<sequence length="94" mass="10619">MDKYEESEESREIVDLIVKNNAINIFNIFYTLDIDLFIISGGVTKSEWFVEMIKNKVQDFSNEKGSGAIINIKVSEAKQNSGILGALKFIKTNI</sequence>
<dbReference type="Pfam" id="PF00480">
    <property type="entry name" value="ROK"/>
    <property type="match status" value="1"/>
</dbReference>
<gene>
    <name evidence="2" type="ORF">C4B24_05070</name>
</gene>
<comment type="caution">
    <text evidence="2">The sequence shown here is derived from an EMBL/GenBank/DDBJ whole genome shotgun (WGS) entry which is preliminary data.</text>
</comment>
<evidence type="ECO:0000256" key="1">
    <source>
        <dbReference type="ARBA" id="ARBA00006479"/>
    </source>
</evidence>
<dbReference type="AlphaFoldDB" id="A0A4R0XRS4"/>
<dbReference type="SUPFAM" id="SSF53067">
    <property type="entry name" value="Actin-like ATPase domain"/>
    <property type="match status" value="1"/>
</dbReference>
<name>A0A4R0XRS4_9MOLU</name>
<dbReference type="Gene3D" id="3.30.420.40">
    <property type="match status" value="1"/>
</dbReference>
<evidence type="ECO:0000313" key="2">
    <source>
        <dbReference type="EMBL" id="TCG10249.1"/>
    </source>
</evidence>
<dbReference type="Proteomes" id="UP000294192">
    <property type="component" value="Unassembled WGS sequence"/>
</dbReference>
<dbReference type="InterPro" id="IPR000600">
    <property type="entry name" value="ROK"/>
</dbReference>
<proteinExistence type="inferred from homology"/>
<dbReference type="InterPro" id="IPR043129">
    <property type="entry name" value="ATPase_NBD"/>
</dbReference>